<name>A0AAD3TWG4_9TREE</name>
<feature type="compositionally biased region" description="Polar residues" evidence="1">
    <location>
        <begin position="476"/>
        <end position="492"/>
    </location>
</feature>
<protein>
    <submittedName>
        <fullName evidence="2">Uncharacterized protein</fullName>
    </submittedName>
</protein>
<feature type="region of interest" description="Disordered" evidence="1">
    <location>
        <begin position="586"/>
        <end position="606"/>
    </location>
</feature>
<dbReference type="Proteomes" id="UP001222932">
    <property type="component" value="Unassembled WGS sequence"/>
</dbReference>
<feature type="compositionally biased region" description="Polar residues" evidence="1">
    <location>
        <begin position="150"/>
        <end position="167"/>
    </location>
</feature>
<feature type="region of interest" description="Disordered" evidence="1">
    <location>
        <begin position="514"/>
        <end position="569"/>
    </location>
</feature>
<gene>
    <name evidence="2" type="ORF">CspeluHIS016_0501680</name>
</gene>
<reference evidence="2" key="1">
    <citation type="journal article" date="2023" name="BMC Genomics">
        <title>Chromosome-level genome assemblies of Cutaneotrichosporon spp. (Trichosporonales, Basidiomycota) reveal imbalanced evolution between nucleotide sequences and chromosome synteny.</title>
        <authorList>
            <person name="Kobayashi Y."/>
            <person name="Kayamori A."/>
            <person name="Aoki K."/>
            <person name="Shiwa Y."/>
            <person name="Matsutani M."/>
            <person name="Fujita N."/>
            <person name="Sugita T."/>
            <person name="Iwasaki W."/>
            <person name="Tanaka N."/>
            <person name="Takashima M."/>
        </authorList>
    </citation>
    <scope>NUCLEOTIDE SEQUENCE</scope>
    <source>
        <strain evidence="2">HIS016</strain>
    </source>
</reference>
<feature type="compositionally biased region" description="Low complexity" evidence="1">
    <location>
        <begin position="551"/>
        <end position="567"/>
    </location>
</feature>
<accession>A0AAD3TWG4</accession>
<organism evidence="2 3">
    <name type="scientific">Cutaneotrichosporon spelunceum</name>
    <dbReference type="NCBI Taxonomy" id="1672016"/>
    <lineage>
        <taxon>Eukaryota</taxon>
        <taxon>Fungi</taxon>
        <taxon>Dikarya</taxon>
        <taxon>Basidiomycota</taxon>
        <taxon>Agaricomycotina</taxon>
        <taxon>Tremellomycetes</taxon>
        <taxon>Trichosporonales</taxon>
        <taxon>Trichosporonaceae</taxon>
        <taxon>Cutaneotrichosporon</taxon>
    </lineage>
</organism>
<sequence>MPSSSLASARRKGVEPQSVGLEDELSFGSDEDLIETIGEIQVPDEPLDSRSIASVSSSASNPRMPETKAGRPFRRNPKDRTGSSNSKASLASTTHLLPPLPPVPAGSPLDLPANMFAEREKPGSKRGSIMGAFKSKSKGLRSKFRDDQSTRSSLATDTMSLNSSSLSLRKMGSNASSRPSVASSFAPTPTGGPSPSSTVPHLGPLTFDPSSDPGFHSERKLPPAGHNLAVHNSVRNVDLASRTTTPSPASSIGQRVWSPKDVSSPILPHFPATRGSLEPITVFSAEASKRPSSTSRAPVSNRWSPCTLVFTQFKVSLSGEESSQGDAERTVAHVHVYSKSAQTTGSTVRRSRSNVGFTSESAGGRVEIERRWLSRSTTASVCDDSSNSDGRAVVMRILWGEDDRGKCSEWVVEMKDVRQLHEWVRQIKKTAIMINAEELGYGHAIRAAFDSRGVSADELAQQLSGHARSVADGLPGSTQPLPSVVSTGAASQEEQRRPSLDAVHGVALARCHSDHEVDKPNGSAGLTHRSSGSDEKLAPPQVAVGDWFGDTNGNGNAKANATNASSKQQKNLSGVFDGLSLGLAFPTPPSDLPPARPLRNTKPNTPLAAPPSAMANLHNVTGDGDSDVLTPHNATGLHLRKPESVHSETLSTTSSTSHLRRLRGKPQVVDIMAEFSAIEAENMPVEEDEEPIRDDRSRRIRFAEE</sequence>
<feature type="compositionally biased region" description="Acidic residues" evidence="1">
    <location>
        <begin position="21"/>
        <end position="34"/>
    </location>
</feature>
<feature type="compositionally biased region" description="Basic and acidic residues" evidence="1">
    <location>
        <begin position="693"/>
        <end position="705"/>
    </location>
</feature>
<comment type="caution">
    <text evidence="2">The sequence shown here is derived from an EMBL/GenBank/DDBJ whole genome shotgun (WGS) entry which is preliminary data.</text>
</comment>
<feature type="region of interest" description="Disordered" evidence="1">
    <location>
        <begin position="681"/>
        <end position="705"/>
    </location>
</feature>
<reference evidence="2" key="2">
    <citation type="submission" date="2023-06" db="EMBL/GenBank/DDBJ databases">
        <authorList>
            <person name="Kobayashi Y."/>
            <person name="Kayamori A."/>
            <person name="Aoki K."/>
            <person name="Shiwa Y."/>
            <person name="Fujita N."/>
            <person name="Sugita T."/>
            <person name="Iwasaki W."/>
            <person name="Tanaka N."/>
            <person name="Takashima M."/>
        </authorList>
    </citation>
    <scope>NUCLEOTIDE SEQUENCE</scope>
    <source>
        <strain evidence="2">HIS016</strain>
    </source>
</reference>
<evidence type="ECO:0000256" key="1">
    <source>
        <dbReference type="SAM" id="MobiDB-lite"/>
    </source>
</evidence>
<feature type="region of interest" description="Disordered" evidence="1">
    <location>
        <begin position="1"/>
        <end position="225"/>
    </location>
</feature>
<feature type="compositionally biased region" description="Pro residues" evidence="1">
    <location>
        <begin position="586"/>
        <end position="596"/>
    </location>
</feature>
<keyword evidence="3" id="KW-1185">Reference proteome</keyword>
<feature type="compositionally biased region" description="Low complexity" evidence="1">
    <location>
        <begin position="49"/>
        <end position="60"/>
    </location>
</feature>
<feature type="compositionally biased region" description="Polar residues" evidence="1">
    <location>
        <begin position="82"/>
        <end position="95"/>
    </location>
</feature>
<feature type="region of interest" description="Disordered" evidence="1">
    <location>
        <begin position="469"/>
        <end position="499"/>
    </location>
</feature>
<evidence type="ECO:0000313" key="3">
    <source>
        <dbReference type="Proteomes" id="UP001222932"/>
    </source>
</evidence>
<evidence type="ECO:0000313" key="2">
    <source>
        <dbReference type="EMBL" id="GMK58136.1"/>
    </source>
</evidence>
<proteinExistence type="predicted"/>
<dbReference type="AlphaFoldDB" id="A0AAD3TWG4"/>
<dbReference type="EMBL" id="BTCM01000005">
    <property type="protein sequence ID" value="GMK58136.1"/>
    <property type="molecule type" value="Genomic_DNA"/>
</dbReference>
<feature type="compositionally biased region" description="Low complexity" evidence="1">
    <location>
        <begin position="173"/>
        <end position="198"/>
    </location>
</feature>